<proteinExistence type="predicted"/>
<sequence>MHTNSNIKKLISKQHNHYKPGLTIGIRWTLDGSQFKIRFFNGGQIGNFKDF</sequence>
<reference evidence="2" key="1">
    <citation type="submission" date="2022-11" db="UniProtKB">
        <authorList>
            <consortium name="WormBaseParasite"/>
        </authorList>
    </citation>
    <scope>IDENTIFICATION</scope>
</reference>
<protein>
    <submittedName>
        <fullName evidence="2">Uncharacterized protein</fullName>
    </submittedName>
</protein>
<organism evidence="1 2">
    <name type="scientific">Meloidogyne incognita</name>
    <name type="common">Southern root-knot nematode worm</name>
    <name type="synonym">Oxyuris incognita</name>
    <dbReference type="NCBI Taxonomy" id="6306"/>
    <lineage>
        <taxon>Eukaryota</taxon>
        <taxon>Metazoa</taxon>
        <taxon>Ecdysozoa</taxon>
        <taxon>Nematoda</taxon>
        <taxon>Chromadorea</taxon>
        <taxon>Rhabditida</taxon>
        <taxon>Tylenchina</taxon>
        <taxon>Tylenchomorpha</taxon>
        <taxon>Tylenchoidea</taxon>
        <taxon>Meloidogynidae</taxon>
        <taxon>Meloidogyninae</taxon>
        <taxon>Meloidogyne</taxon>
        <taxon>Meloidogyne incognita group</taxon>
    </lineage>
</organism>
<evidence type="ECO:0000313" key="1">
    <source>
        <dbReference type="Proteomes" id="UP000887563"/>
    </source>
</evidence>
<dbReference type="WBParaSite" id="Minc3s00971g19443">
    <property type="protein sequence ID" value="Minc3s00971g19443"/>
    <property type="gene ID" value="Minc3s00971g19443"/>
</dbReference>
<keyword evidence="1" id="KW-1185">Reference proteome</keyword>
<name>A0A914LZ59_MELIC</name>
<accession>A0A914LZ59</accession>
<dbReference type="AlphaFoldDB" id="A0A914LZ59"/>
<dbReference type="Proteomes" id="UP000887563">
    <property type="component" value="Unplaced"/>
</dbReference>
<evidence type="ECO:0000313" key="2">
    <source>
        <dbReference type="WBParaSite" id="Minc3s00971g19443"/>
    </source>
</evidence>